<dbReference type="Gene3D" id="1.10.287.130">
    <property type="match status" value="1"/>
</dbReference>
<feature type="domain" description="Histidine kinase" evidence="7">
    <location>
        <begin position="859"/>
        <end position="1057"/>
    </location>
</feature>
<keyword evidence="4" id="KW-0175">Coiled coil</keyword>
<evidence type="ECO:0000259" key="7">
    <source>
        <dbReference type="PROSITE" id="PS50109"/>
    </source>
</evidence>
<dbReference type="Pfam" id="PF02518">
    <property type="entry name" value="HATPase_c"/>
    <property type="match status" value="1"/>
</dbReference>
<dbReference type="InterPro" id="IPR003661">
    <property type="entry name" value="HisK_dim/P_dom"/>
</dbReference>
<reference evidence="8 9" key="1">
    <citation type="submission" date="2019-12" db="EMBL/GenBank/DDBJ databases">
        <title>Novel species isolated from a subtropical stream in China.</title>
        <authorList>
            <person name="Lu H."/>
        </authorList>
    </citation>
    <scope>NUCLEOTIDE SEQUENCE [LARGE SCALE GENOMIC DNA]</scope>
    <source>
        <strain evidence="8 9">FT134W</strain>
    </source>
</reference>
<feature type="coiled-coil region" evidence="4">
    <location>
        <begin position="825"/>
        <end position="852"/>
    </location>
</feature>
<dbReference type="InterPro" id="IPR036116">
    <property type="entry name" value="FN3_sf"/>
</dbReference>
<dbReference type="CDD" id="cd00075">
    <property type="entry name" value="HATPase"/>
    <property type="match status" value="1"/>
</dbReference>
<proteinExistence type="predicted"/>
<organism evidence="8 9">
    <name type="scientific">Duganella margarita</name>
    <dbReference type="NCBI Taxonomy" id="2692170"/>
    <lineage>
        <taxon>Bacteria</taxon>
        <taxon>Pseudomonadati</taxon>
        <taxon>Pseudomonadota</taxon>
        <taxon>Betaproteobacteria</taxon>
        <taxon>Burkholderiales</taxon>
        <taxon>Oxalobacteraceae</taxon>
        <taxon>Telluria group</taxon>
        <taxon>Duganella</taxon>
    </lineage>
</organism>
<dbReference type="EC" id="2.7.13.3" evidence="2"/>
<dbReference type="GO" id="GO:0000155">
    <property type="term" value="F:phosphorelay sensor kinase activity"/>
    <property type="evidence" value="ECO:0007669"/>
    <property type="project" value="InterPro"/>
</dbReference>
<keyword evidence="5" id="KW-1133">Transmembrane helix</keyword>
<dbReference type="CDD" id="cd00063">
    <property type="entry name" value="FN3"/>
    <property type="match status" value="1"/>
</dbReference>
<dbReference type="EMBL" id="WWCR01000010">
    <property type="protein sequence ID" value="MYM72829.1"/>
    <property type="molecule type" value="Genomic_DNA"/>
</dbReference>
<evidence type="ECO:0000256" key="6">
    <source>
        <dbReference type="SAM" id="SignalP"/>
    </source>
</evidence>
<comment type="catalytic activity">
    <reaction evidence="1">
        <text>ATP + protein L-histidine = ADP + protein N-phospho-L-histidine.</text>
        <dbReference type="EC" id="2.7.13.3"/>
    </reaction>
</comment>
<keyword evidence="8" id="KW-0418">Kinase</keyword>
<evidence type="ECO:0000256" key="2">
    <source>
        <dbReference type="ARBA" id="ARBA00012438"/>
    </source>
</evidence>
<dbReference type="InterPro" id="IPR011123">
    <property type="entry name" value="Y_Y_Y"/>
</dbReference>
<feature type="transmembrane region" description="Helical" evidence="5">
    <location>
        <begin position="789"/>
        <end position="807"/>
    </location>
</feature>
<dbReference type="PANTHER" id="PTHR43547:SF2">
    <property type="entry name" value="HYBRID SIGNAL TRANSDUCTION HISTIDINE KINASE C"/>
    <property type="match status" value="1"/>
</dbReference>
<feature type="signal peptide" evidence="6">
    <location>
        <begin position="1"/>
        <end position="19"/>
    </location>
</feature>
<dbReference type="InterPro" id="IPR005467">
    <property type="entry name" value="His_kinase_dom"/>
</dbReference>
<dbReference type="SUPFAM" id="SSF63829">
    <property type="entry name" value="Calcium-dependent phosphotriesterase"/>
    <property type="match status" value="3"/>
</dbReference>
<dbReference type="PRINTS" id="PR00344">
    <property type="entry name" value="BCTRLSENSOR"/>
</dbReference>
<dbReference type="Gene3D" id="3.30.565.10">
    <property type="entry name" value="Histidine kinase-like ATPase, C-terminal domain"/>
    <property type="match status" value="1"/>
</dbReference>
<evidence type="ECO:0000256" key="1">
    <source>
        <dbReference type="ARBA" id="ARBA00000085"/>
    </source>
</evidence>
<sequence length="1059" mass="115339">MARRALLCVLWLLHLAVAAAPPPSLNFEQLSVKDGLAQETVTAIVQDQLGYMWFGSQHGLSRYDGYRVTVYRTIPNDPRSLADNWVQVLHVDKKNRLWVGTRGGLQRFDPASGGFTRFPLAPPGPGSAGKQQVQAIISDGYGQLWLGTNDGIHHFDPESGRDTVLRHDPADAPSLAGNQVNALALDAAGGLWAGLKRGLDRLPAGASRFQHFRVDTPDTPNAPLNEVQQLRIDQQQMLWLVTMDGLVSWQLSQAGQPIAPRHVFGPADGLAPGLVTALVQDRDNTLWLGTNTNGLHRWDAGLRRFVAMPADPHQAAGAEVSSLFQDHSGTLWVGTWTAGLRRADLASGGFSRYFHIPGDPSTLHDNRIYGICSDGRGGLLLAGIGGIDRLDPATGKVTRLRGDARLERHMHNKEIVLALYRDARGVTWLGSSAELGRFDPATGAYAAHDFDSPDPNSGSITHITGDRAGNLWVGSRGGLHRIDAAGGPDQSFRHDAHDDTSLSDDWVRMTAADADGAIWVATDNGLNLLAADGRSFRHFHHDPADLSSLSSDRVQSLFLDRDGTLWVGTNGGLNRVMRGADGRVQFRRYTTREGLADDSIGAILQDGDGALWLSTANGIARMDTGKGTFRNYSARDGMIEGYYFSGSAYRADDGAMYFGGVNGLTAFQPAAIRDNPYPPPAVVTSMTAGGKPLRPDSHRLTLDHDAAALSFEFAALHYSDPARNRFRYRLRGYDSDWTTTDASLRVATYTNLDPGHYEFQVQAANKDEVWGQPSPPLEFDIAPPFWRRWWFQLACVLMLALLVWGGDRTRARMHARRRRALEVEVRARTAEVQQQKEALEQAQGQLQRYVADRERLFIAISHDLRTPITRLKLRSELLDDDAVREEFHDDLDDLDMMVKGALQTVKDSDIHENTTAVRLDALIGRMLRSAQLAGHEIGYTPAGLAVHAKPLALKRAIGNLLDNALFYGGGADIATVARDGMVAISIRDHGPGVPPDKLAQLFDPHVRLDHGRSQNAGGLGLGLGIARGIIEAHGGTLALENHAEGGLVAAITLPGHAAS</sequence>
<dbReference type="SUPFAM" id="SSF49265">
    <property type="entry name" value="Fibronectin type III"/>
    <property type="match status" value="1"/>
</dbReference>
<dbReference type="InterPro" id="IPR003961">
    <property type="entry name" value="FN3_dom"/>
</dbReference>
<dbReference type="AlphaFoldDB" id="A0A7X4H1C0"/>
<dbReference type="RefSeq" id="WP_161050195.1">
    <property type="nucleotide sequence ID" value="NZ_WWCR01000010.1"/>
</dbReference>
<keyword evidence="8" id="KW-0808">Transferase</keyword>
<evidence type="ECO:0000256" key="5">
    <source>
        <dbReference type="SAM" id="Phobius"/>
    </source>
</evidence>
<dbReference type="SMART" id="SM00387">
    <property type="entry name" value="HATPase_c"/>
    <property type="match status" value="1"/>
</dbReference>
<dbReference type="InterPro" id="IPR003594">
    <property type="entry name" value="HATPase_dom"/>
</dbReference>
<dbReference type="Proteomes" id="UP000469734">
    <property type="component" value="Unassembled WGS sequence"/>
</dbReference>
<keyword evidence="5" id="KW-0472">Membrane</keyword>
<evidence type="ECO:0000313" key="8">
    <source>
        <dbReference type="EMBL" id="MYM72829.1"/>
    </source>
</evidence>
<dbReference type="SUPFAM" id="SSF55874">
    <property type="entry name" value="ATPase domain of HSP90 chaperone/DNA topoisomerase II/histidine kinase"/>
    <property type="match status" value="1"/>
</dbReference>
<dbReference type="InterPro" id="IPR004358">
    <property type="entry name" value="Sig_transdc_His_kin-like_C"/>
</dbReference>
<dbReference type="InterPro" id="IPR036890">
    <property type="entry name" value="HATPase_C_sf"/>
</dbReference>
<dbReference type="InterPro" id="IPR011110">
    <property type="entry name" value="Reg_prop"/>
</dbReference>
<protein>
    <recommendedName>
        <fullName evidence="2">histidine kinase</fullName>
        <ecNumber evidence="2">2.7.13.3</ecNumber>
    </recommendedName>
</protein>
<comment type="caution">
    <text evidence="8">The sequence shown here is derived from an EMBL/GenBank/DDBJ whole genome shotgun (WGS) entry which is preliminary data.</text>
</comment>
<dbReference type="InterPro" id="IPR036097">
    <property type="entry name" value="HisK_dim/P_sf"/>
</dbReference>
<keyword evidence="3" id="KW-0597">Phosphoprotein</keyword>
<dbReference type="CDD" id="cd00082">
    <property type="entry name" value="HisKA"/>
    <property type="match status" value="1"/>
</dbReference>
<dbReference type="Pfam" id="PF07494">
    <property type="entry name" value="Reg_prop"/>
    <property type="match status" value="5"/>
</dbReference>
<dbReference type="SUPFAM" id="SSF47384">
    <property type="entry name" value="Homodimeric domain of signal transducing histidine kinase"/>
    <property type="match status" value="1"/>
</dbReference>
<feature type="chain" id="PRO_5030972400" description="histidine kinase" evidence="6">
    <location>
        <begin position="20"/>
        <end position="1059"/>
    </location>
</feature>
<dbReference type="InterPro" id="IPR013783">
    <property type="entry name" value="Ig-like_fold"/>
</dbReference>
<keyword evidence="5" id="KW-0812">Transmembrane</keyword>
<dbReference type="PANTHER" id="PTHR43547">
    <property type="entry name" value="TWO-COMPONENT HISTIDINE KINASE"/>
    <property type="match status" value="1"/>
</dbReference>
<evidence type="ECO:0000256" key="4">
    <source>
        <dbReference type="SAM" id="Coils"/>
    </source>
</evidence>
<dbReference type="PROSITE" id="PS50109">
    <property type="entry name" value="HIS_KIN"/>
    <property type="match status" value="1"/>
</dbReference>
<dbReference type="Pfam" id="PF07495">
    <property type="entry name" value="Y_Y_Y"/>
    <property type="match status" value="1"/>
</dbReference>
<keyword evidence="6" id="KW-0732">Signal</keyword>
<name>A0A7X4H1C0_9BURK</name>
<evidence type="ECO:0000313" key="9">
    <source>
        <dbReference type="Proteomes" id="UP000469734"/>
    </source>
</evidence>
<dbReference type="Gene3D" id="2.130.10.10">
    <property type="entry name" value="YVTN repeat-like/Quinoprotein amine dehydrogenase"/>
    <property type="match status" value="4"/>
</dbReference>
<dbReference type="InterPro" id="IPR015943">
    <property type="entry name" value="WD40/YVTN_repeat-like_dom_sf"/>
</dbReference>
<accession>A0A7X4H1C0</accession>
<evidence type="ECO:0000256" key="3">
    <source>
        <dbReference type="ARBA" id="ARBA00022553"/>
    </source>
</evidence>
<gene>
    <name evidence="8" type="ORF">GTP56_11525</name>
</gene>
<dbReference type="Gene3D" id="2.60.40.10">
    <property type="entry name" value="Immunoglobulins"/>
    <property type="match status" value="1"/>
</dbReference>